<keyword evidence="8" id="KW-1185">Reference proteome</keyword>
<keyword evidence="2" id="KW-0285">Flavoprotein</keyword>
<dbReference type="InterPro" id="IPR013785">
    <property type="entry name" value="Aldolase_TIM"/>
</dbReference>
<feature type="domain" description="NADH:flavin oxidoreductase/NADH oxidase N-terminal" evidence="6">
    <location>
        <begin position="63"/>
        <end position="163"/>
    </location>
</feature>
<evidence type="ECO:0000256" key="2">
    <source>
        <dbReference type="ARBA" id="ARBA00022630"/>
    </source>
</evidence>
<evidence type="ECO:0000313" key="7">
    <source>
        <dbReference type="EMBL" id="KAG0287591.1"/>
    </source>
</evidence>
<evidence type="ECO:0000256" key="5">
    <source>
        <dbReference type="ARBA" id="ARBA00023002"/>
    </source>
</evidence>
<dbReference type="Gene3D" id="3.20.20.70">
    <property type="entry name" value="Aldolase class I"/>
    <property type="match status" value="1"/>
</dbReference>
<comment type="cofactor">
    <cofactor evidence="1">
        <name>FMN</name>
        <dbReference type="ChEBI" id="CHEBI:58210"/>
    </cofactor>
</comment>
<gene>
    <name evidence="7" type="ORF">BGZ97_007058</name>
</gene>
<dbReference type="SUPFAM" id="SSF51395">
    <property type="entry name" value="FMN-linked oxidoreductases"/>
    <property type="match status" value="1"/>
</dbReference>
<dbReference type="GO" id="GO:0003959">
    <property type="term" value="F:NADPH dehydrogenase activity"/>
    <property type="evidence" value="ECO:0007669"/>
    <property type="project" value="InterPro"/>
</dbReference>
<evidence type="ECO:0000256" key="3">
    <source>
        <dbReference type="ARBA" id="ARBA00022643"/>
    </source>
</evidence>
<evidence type="ECO:0000259" key="6">
    <source>
        <dbReference type="Pfam" id="PF00724"/>
    </source>
</evidence>
<dbReference type="PANTHER" id="PTHR43303:SF4">
    <property type="entry name" value="NADPH DEHYDROGENASE C23G7.10C-RELATED"/>
    <property type="match status" value="1"/>
</dbReference>
<dbReference type="InterPro" id="IPR001155">
    <property type="entry name" value="OxRdtase_FMN_N"/>
</dbReference>
<protein>
    <recommendedName>
        <fullName evidence="6">NADH:flavin oxidoreductase/NADH oxidase N-terminal domain-containing protein</fullName>
    </recommendedName>
</protein>
<accession>A0A9P6QNE2</accession>
<comment type="caution">
    <text evidence="7">The sequence shown here is derived from an EMBL/GenBank/DDBJ whole genome shotgun (WGS) entry which is preliminary data.</text>
</comment>
<dbReference type="GO" id="GO:0050661">
    <property type="term" value="F:NADP binding"/>
    <property type="evidence" value="ECO:0007669"/>
    <property type="project" value="InterPro"/>
</dbReference>
<evidence type="ECO:0000313" key="8">
    <source>
        <dbReference type="Proteomes" id="UP000823405"/>
    </source>
</evidence>
<keyword evidence="3" id="KW-0288">FMN</keyword>
<evidence type="ECO:0000256" key="4">
    <source>
        <dbReference type="ARBA" id="ARBA00022857"/>
    </source>
</evidence>
<name>A0A9P6QNE2_9FUNG</name>
<evidence type="ECO:0000256" key="1">
    <source>
        <dbReference type="ARBA" id="ARBA00001917"/>
    </source>
</evidence>
<dbReference type="OrthoDB" id="72788at2759"/>
<keyword evidence="5" id="KW-0560">Oxidoreductase</keyword>
<organism evidence="7 8">
    <name type="scientific">Linnemannia gamsii</name>
    <dbReference type="NCBI Taxonomy" id="64522"/>
    <lineage>
        <taxon>Eukaryota</taxon>
        <taxon>Fungi</taxon>
        <taxon>Fungi incertae sedis</taxon>
        <taxon>Mucoromycota</taxon>
        <taxon>Mortierellomycotina</taxon>
        <taxon>Mortierellomycetes</taxon>
        <taxon>Mortierellales</taxon>
        <taxon>Mortierellaceae</taxon>
        <taxon>Linnemannia</taxon>
    </lineage>
</organism>
<keyword evidence="4" id="KW-0521">NADP</keyword>
<dbReference type="PANTHER" id="PTHR43303">
    <property type="entry name" value="NADPH DEHYDROGENASE C23G7.10C-RELATED"/>
    <property type="match status" value="1"/>
</dbReference>
<reference evidence="7" key="1">
    <citation type="journal article" date="2020" name="Fungal Divers.">
        <title>Resolving the Mortierellaceae phylogeny through synthesis of multi-gene phylogenetics and phylogenomics.</title>
        <authorList>
            <person name="Vandepol N."/>
            <person name="Liber J."/>
            <person name="Desiro A."/>
            <person name="Na H."/>
            <person name="Kennedy M."/>
            <person name="Barry K."/>
            <person name="Grigoriev I.V."/>
            <person name="Miller A.N."/>
            <person name="O'Donnell K."/>
            <person name="Stajich J.E."/>
            <person name="Bonito G."/>
        </authorList>
    </citation>
    <scope>NUCLEOTIDE SEQUENCE</scope>
    <source>
        <strain evidence="7">NVP60</strain>
    </source>
</reference>
<dbReference type="AlphaFoldDB" id="A0A9P6QNE2"/>
<dbReference type="Proteomes" id="UP000823405">
    <property type="component" value="Unassembled WGS sequence"/>
</dbReference>
<dbReference type="GO" id="GO:0010181">
    <property type="term" value="F:FMN binding"/>
    <property type="evidence" value="ECO:0007669"/>
    <property type="project" value="InterPro"/>
</dbReference>
<sequence>MPSFQSTTESTTPVNSIYEPISVSKTRPIYPQENYYIEQPAAPGAYLGPIDASLPNADKVPLLFQPFTIKDLTIPNRIVVAPMCMYSSLDGFFTNFHLASIGSFAINGAGLIIQEATAVLPNGRITPGCAGLWDDAQVFKLKEIVDFVHVQGGKVGIQLAHAG</sequence>
<feature type="non-terminal residue" evidence="7">
    <location>
        <position position="163"/>
    </location>
</feature>
<dbReference type="InterPro" id="IPR044152">
    <property type="entry name" value="YqjM-like"/>
</dbReference>
<dbReference type="EMBL" id="JAAAIN010003122">
    <property type="protein sequence ID" value="KAG0287591.1"/>
    <property type="molecule type" value="Genomic_DNA"/>
</dbReference>
<dbReference type="Pfam" id="PF00724">
    <property type="entry name" value="Oxidored_FMN"/>
    <property type="match status" value="1"/>
</dbReference>
<proteinExistence type="predicted"/>